<dbReference type="AlphaFoldDB" id="A0A5C4QDH4"/>
<dbReference type="OrthoDB" id="3393036at2"/>
<dbReference type="EMBL" id="VDFY01000279">
    <property type="protein sequence ID" value="TNH22031.1"/>
    <property type="molecule type" value="Genomic_DNA"/>
</dbReference>
<evidence type="ECO:0000313" key="2">
    <source>
        <dbReference type="Proteomes" id="UP000306145"/>
    </source>
</evidence>
<protein>
    <submittedName>
        <fullName evidence="1">Flavin reductase</fullName>
    </submittedName>
</protein>
<organism evidence="1 2">
    <name type="scientific">Micromonospora orduensis</name>
    <dbReference type="NCBI Taxonomy" id="1420891"/>
    <lineage>
        <taxon>Bacteria</taxon>
        <taxon>Bacillati</taxon>
        <taxon>Actinomycetota</taxon>
        <taxon>Actinomycetes</taxon>
        <taxon>Micromonosporales</taxon>
        <taxon>Micromonosporaceae</taxon>
        <taxon>Micromonospora</taxon>
    </lineage>
</organism>
<accession>A0A5C4QDH4</accession>
<reference evidence="1 2" key="1">
    <citation type="submission" date="2019-06" db="EMBL/GenBank/DDBJ databases">
        <title>Micromonospora ordensis sp. nov., isolated from deep marine sediment.</title>
        <authorList>
            <person name="Veyisoglu A."/>
            <person name="Carro L."/>
            <person name="Klenk H.-P."/>
            <person name="Sahin N."/>
        </authorList>
    </citation>
    <scope>NUCLEOTIDE SEQUENCE [LARGE SCALE GENOMIC DNA]</scope>
    <source>
        <strain evidence="1 2">S2509</strain>
    </source>
</reference>
<keyword evidence="2" id="KW-1185">Reference proteome</keyword>
<evidence type="ECO:0000313" key="1">
    <source>
        <dbReference type="EMBL" id="TNH22031.1"/>
    </source>
</evidence>
<proteinExistence type="predicted"/>
<gene>
    <name evidence="1" type="ORF">FHG89_30105</name>
</gene>
<sequence length="78" mass="8606">MTRRRTGHLPTRPTWRCRACGIAWPCSAAKLVLLAAYREDRAALLAHLATLREEAAAQLGADVSSARLDERFGGWVTD</sequence>
<dbReference type="Proteomes" id="UP000306145">
    <property type="component" value="Unassembled WGS sequence"/>
</dbReference>
<comment type="caution">
    <text evidence="1">The sequence shown here is derived from an EMBL/GenBank/DDBJ whole genome shotgun (WGS) entry which is preliminary data.</text>
</comment>
<dbReference type="RefSeq" id="WP_139587769.1">
    <property type="nucleotide sequence ID" value="NZ_VDFY01000279.1"/>
</dbReference>
<name>A0A5C4QDH4_9ACTN</name>